<dbReference type="PROSITE" id="PS50196">
    <property type="entry name" value="RANBD1"/>
    <property type="match status" value="1"/>
</dbReference>
<dbReference type="InterPro" id="IPR011993">
    <property type="entry name" value="PH-like_dom_sf"/>
</dbReference>
<feature type="domain" description="RanBD1" evidence="4">
    <location>
        <begin position="1151"/>
        <end position="1292"/>
    </location>
</feature>
<keyword evidence="2" id="KW-0811">Translocation</keyword>
<feature type="compositionally biased region" description="Polar residues" evidence="3">
    <location>
        <begin position="82"/>
        <end position="93"/>
    </location>
</feature>
<feature type="region of interest" description="Disordered" evidence="3">
    <location>
        <begin position="18"/>
        <end position="177"/>
    </location>
</feature>
<feature type="compositionally biased region" description="Basic and acidic residues" evidence="3">
    <location>
        <begin position="643"/>
        <end position="659"/>
    </location>
</feature>
<feature type="compositionally biased region" description="Polar residues" evidence="3">
    <location>
        <begin position="148"/>
        <end position="177"/>
    </location>
</feature>
<dbReference type="Gene3D" id="2.30.29.30">
    <property type="entry name" value="Pleckstrin-homology domain (PH domain)/Phosphotyrosine-binding domain (PTB)"/>
    <property type="match status" value="1"/>
</dbReference>
<sequence>MEPTPKKRSLFGSLTTSIWRGSSAPAPDTEVNAAGPRKNGISNSAALPRAESKNASFESPAKRASESQLAARKIAGGRPQGLSRSKLSQSMSASDFARAPSATAKTNNFTVSMATPRRMPGDNPNMAQSRSFTTSTFSSTPNPYVRPNNFSRSSTAPRNLFNPNYNRPGSSTFSPGVSTISPNQSFPPMTPGKASRGAVSDIDKRALSNTTSAELFNMRIPSPPRELTGEVLAKEVPEGLSRSGSIYADEFLAHYCPPDFDDQQRKQFFCILDLRRLKYAADDVFTKKDWKINILNFAKEYEKSRSLIMLRYGLYEFKTVRASEAVKKEWKQKHGIASSDDEAESMSVARPNGSKRKAEEELAPGDSALTSSFNGGNKRARGPDVPAPTPANTKRKATVVAEADENQPAKLAKSAATPQKTPSATKSVFESIVNNTASTTPAKSTAKPNVSTFGASVFQAAKPSAPTKNIFGHLSDNSKGSGNDDADGESGDETSTNADEDESEGQETGQSDEPSAAASAGVATPQFGFKPTVSTNGTSSASSEAGEPSQGRSLFDRITRGADGQPVRQFPAQDGPQLLPASDKSRSVSPVKDLPAAPSNNTWSAGTPIKFGPTTSTTNGLFGSTAPKPAPPSTLGFGASKPKAPEPEPVTKVEAKETSASKPFAALSKKEETAAAPAPADKPATSQSLFQFGNKAAEPSNKTPSLFQAPNPAPTASSTPFGGTSSLFGQVKSGDEAKPAAAPSAGSLFAPKPAAPVAEAPNSGVQSSTLFGSQNKEAEKPADANQPAKRAFGGKDGKPASSPFPFTSSTQASPAKPLFGFPVAGADSKPEAPKPLFGNTPAQTEAQKPSFGATSAQTGPTKTLFGTPVTAPQSEGTKTLFGAAPAQAEPAKPLFAPQSEATKPLFGSTPAPNEAPKPPQASPMMFGGPPAQAEPPKPIFSGFGTTSSNTSQEPKPLFGNAPASNNAIFSFGSAGMPDSQATQPAASQTSGSIFGNTGSSFNFQTPSANGGSFNNPFASNSGTVSAPSSFNFGSGGNDGSSSQFIFGSSTATAPTISFNGASDTGSQQGNMFGANNASGTFSFGASQAPSAAPMFGNGLAPGGGTSTGTNTPFTFGGASSLATTPATGTPEPAAAEAEESRGPNADGDDAPQEQISLTEGGPGEEDEAVVYEVRAKAMKFEPAEDDDNKDKKPKSPWVTKGVGPLRLMKHKNTGAVRVLLRGEPRGHIVLNKAVLPNATYKTEQGGKYIKFLAAADEGQKLETWMLQVKKEDTDKALALCDALETHKKANEKK</sequence>
<dbReference type="SMART" id="SM00160">
    <property type="entry name" value="RanBD"/>
    <property type="match status" value="1"/>
</dbReference>
<dbReference type="SUPFAM" id="SSF50729">
    <property type="entry name" value="PH domain-like"/>
    <property type="match status" value="1"/>
</dbReference>
<dbReference type="PANTHER" id="PTHR38697">
    <property type="entry name" value="NUCLEAR PORE COMPLEX PROTEIN SIMILAR TO S. CEREVISIAE NUP2 (EUROFUNG)"/>
    <property type="match status" value="1"/>
</dbReference>
<protein>
    <submittedName>
        <fullName evidence="5">Nucleoporin nup61</fullName>
    </submittedName>
</protein>
<comment type="subcellular location">
    <subcellularLocation>
        <location evidence="1">Nucleus</location>
        <location evidence="1">Nuclear pore complex</location>
    </subcellularLocation>
</comment>
<feature type="compositionally biased region" description="Low complexity" evidence="3">
    <location>
        <begin position="1107"/>
        <end position="1135"/>
    </location>
</feature>
<evidence type="ECO:0000256" key="1">
    <source>
        <dbReference type="ARBA" id="ARBA00004567"/>
    </source>
</evidence>
<feature type="compositionally biased region" description="Polar residues" evidence="3">
    <location>
        <begin position="103"/>
        <end position="113"/>
    </location>
</feature>
<dbReference type="EMBL" id="MU858062">
    <property type="protein sequence ID" value="KAK4217154.1"/>
    <property type="molecule type" value="Genomic_DNA"/>
</dbReference>
<feature type="region of interest" description="Disordered" evidence="3">
    <location>
        <begin position="466"/>
        <end position="993"/>
    </location>
</feature>
<keyword evidence="6" id="KW-1185">Reference proteome</keyword>
<feature type="compositionally biased region" description="Low complexity" evidence="3">
    <location>
        <begin position="750"/>
        <end position="761"/>
    </location>
</feature>
<feature type="compositionally biased region" description="Polar residues" evidence="3">
    <location>
        <begin position="763"/>
        <end position="775"/>
    </location>
</feature>
<keyword evidence="2" id="KW-0906">Nuclear pore complex</keyword>
<comment type="caution">
    <text evidence="5">The sequence shown here is derived from an EMBL/GenBank/DDBJ whole genome shotgun (WGS) entry which is preliminary data.</text>
</comment>
<feature type="region of interest" description="Disordered" evidence="3">
    <location>
        <begin position="1096"/>
        <end position="1165"/>
    </location>
</feature>
<accession>A0AAN6YDM6</accession>
<keyword evidence="2" id="KW-0509">mRNA transport</keyword>
<evidence type="ECO:0000313" key="6">
    <source>
        <dbReference type="Proteomes" id="UP001301769"/>
    </source>
</evidence>
<feature type="compositionally biased region" description="Low complexity" evidence="3">
    <location>
        <begin position="940"/>
        <end position="951"/>
    </location>
</feature>
<evidence type="ECO:0000256" key="3">
    <source>
        <dbReference type="SAM" id="MobiDB-lite"/>
    </source>
</evidence>
<dbReference type="GO" id="GO:0005643">
    <property type="term" value="C:nuclear pore"/>
    <property type="evidence" value="ECO:0007669"/>
    <property type="project" value="UniProtKB-SubCell"/>
</dbReference>
<evidence type="ECO:0000259" key="4">
    <source>
        <dbReference type="PROSITE" id="PS50196"/>
    </source>
</evidence>
<dbReference type="PANTHER" id="PTHR38697:SF1">
    <property type="entry name" value="NUCLEAR PORE COMPLEX PROTEIN SIMILAR TO S. CEREVISIAE NUP2 (EUROFUNG)"/>
    <property type="match status" value="1"/>
</dbReference>
<proteinExistence type="predicted"/>
<gene>
    <name evidence="5" type="ORF">QBC37DRAFT_63152</name>
</gene>
<feature type="compositionally biased region" description="Polar residues" evidence="3">
    <location>
        <begin position="416"/>
        <end position="426"/>
    </location>
</feature>
<feature type="compositionally biased region" description="Polar residues" evidence="3">
    <location>
        <begin position="840"/>
        <end position="861"/>
    </location>
</feature>
<feature type="compositionally biased region" description="Acidic residues" evidence="3">
    <location>
        <begin position="484"/>
        <end position="505"/>
    </location>
</feature>
<evidence type="ECO:0000256" key="2">
    <source>
        <dbReference type="ARBA" id="ARBA00023132"/>
    </source>
</evidence>
<evidence type="ECO:0000313" key="5">
    <source>
        <dbReference type="EMBL" id="KAK4217154.1"/>
    </source>
</evidence>
<dbReference type="InterPro" id="IPR025574">
    <property type="entry name" value="Nucleoporin_FG_rpt"/>
</dbReference>
<dbReference type="InterPro" id="IPR053074">
    <property type="entry name" value="NPC_Nucleoporin"/>
</dbReference>
<feature type="compositionally biased region" description="Low complexity" evidence="3">
    <location>
        <begin position="674"/>
        <end position="685"/>
    </location>
</feature>
<reference evidence="5" key="2">
    <citation type="submission" date="2023-05" db="EMBL/GenBank/DDBJ databases">
        <authorList>
            <consortium name="Lawrence Berkeley National Laboratory"/>
            <person name="Steindorff A."/>
            <person name="Hensen N."/>
            <person name="Bonometti L."/>
            <person name="Westerberg I."/>
            <person name="Brannstrom I.O."/>
            <person name="Guillou S."/>
            <person name="Cros-Aarteil S."/>
            <person name="Calhoun S."/>
            <person name="Haridas S."/>
            <person name="Kuo A."/>
            <person name="Mondo S."/>
            <person name="Pangilinan J."/>
            <person name="Riley R."/>
            <person name="Labutti K."/>
            <person name="Andreopoulos B."/>
            <person name="Lipzen A."/>
            <person name="Chen C."/>
            <person name="Yanf M."/>
            <person name="Daum C."/>
            <person name="Ng V."/>
            <person name="Clum A."/>
            <person name="Ohm R."/>
            <person name="Martin F."/>
            <person name="Silar P."/>
            <person name="Natvig D."/>
            <person name="Lalanne C."/>
            <person name="Gautier V."/>
            <person name="Ament-Velasquez S.L."/>
            <person name="Kruys A."/>
            <person name="Hutchinson M.I."/>
            <person name="Powell A.J."/>
            <person name="Barry K."/>
            <person name="Miller A.N."/>
            <person name="Grigoriev I.V."/>
            <person name="Debuchy R."/>
            <person name="Gladieux P."/>
            <person name="Thoren M.H."/>
            <person name="Johannesson H."/>
        </authorList>
    </citation>
    <scope>NUCLEOTIDE SEQUENCE</scope>
    <source>
        <strain evidence="5">PSN293</strain>
    </source>
</reference>
<feature type="region of interest" description="Disordered" evidence="3">
    <location>
        <begin position="1180"/>
        <end position="1201"/>
    </location>
</feature>
<dbReference type="Proteomes" id="UP001301769">
    <property type="component" value="Unassembled WGS sequence"/>
</dbReference>
<name>A0AAN6YDM6_9PEZI</name>
<dbReference type="Pfam" id="PF00638">
    <property type="entry name" value="Ran_BP1"/>
    <property type="match status" value="1"/>
</dbReference>
<dbReference type="CDD" id="cd13170">
    <property type="entry name" value="RanBD_NUP50"/>
    <property type="match status" value="1"/>
</dbReference>
<keyword evidence="2" id="KW-0813">Transport</keyword>
<feature type="compositionally biased region" description="Low complexity" evidence="3">
    <location>
        <begin position="799"/>
        <end position="814"/>
    </location>
</feature>
<dbReference type="InterPro" id="IPR000156">
    <property type="entry name" value="Ran_bind_dom"/>
</dbReference>
<organism evidence="5 6">
    <name type="scientific">Rhypophila decipiens</name>
    <dbReference type="NCBI Taxonomy" id="261697"/>
    <lineage>
        <taxon>Eukaryota</taxon>
        <taxon>Fungi</taxon>
        <taxon>Dikarya</taxon>
        <taxon>Ascomycota</taxon>
        <taxon>Pezizomycotina</taxon>
        <taxon>Sordariomycetes</taxon>
        <taxon>Sordariomycetidae</taxon>
        <taxon>Sordariales</taxon>
        <taxon>Naviculisporaceae</taxon>
        <taxon>Rhypophila</taxon>
    </lineage>
</organism>
<dbReference type="Pfam" id="PF13634">
    <property type="entry name" value="Nucleoporin_FG"/>
    <property type="match status" value="4"/>
</dbReference>
<reference evidence="5" key="1">
    <citation type="journal article" date="2023" name="Mol. Phylogenet. Evol.">
        <title>Genome-scale phylogeny and comparative genomics of the fungal order Sordariales.</title>
        <authorList>
            <person name="Hensen N."/>
            <person name="Bonometti L."/>
            <person name="Westerberg I."/>
            <person name="Brannstrom I.O."/>
            <person name="Guillou S."/>
            <person name="Cros-Aarteil S."/>
            <person name="Calhoun S."/>
            <person name="Haridas S."/>
            <person name="Kuo A."/>
            <person name="Mondo S."/>
            <person name="Pangilinan J."/>
            <person name="Riley R."/>
            <person name="LaButti K."/>
            <person name="Andreopoulos B."/>
            <person name="Lipzen A."/>
            <person name="Chen C."/>
            <person name="Yan M."/>
            <person name="Daum C."/>
            <person name="Ng V."/>
            <person name="Clum A."/>
            <person name="Steindorff A."/>
            <person name="Ohm R.A."/>
            <person name="Martin F."/>
            <person name="Silar P."/>
            <person name="Natvig D.O."/>
            <person name="Lalanne C."/>
            <person name="Gautier V."/>
            <person name="Ament-Velasquez S.L."/>
            <person name="Kruys A."/>
            <person name="Hutchinson M.I."/>
            <person name="Powell A.J."/>
            <person name="Barry K."/>
            <person name="Miller A.N."/>
            <person name="Grigoriev I.V."/>
            <person name="Debuchy R."/>
            <person name="Gladieux P."/>
            <person name="Hiltunen Thoren M."/>
            <person name="Johannesson H."/>
        </authorList>
    </citation>
    <scope>NUCLEOTIDE SEQUENCE</scope>
    <source>
        <strain evidence="5">PSN293</strain>
    </source>
</reference>
<feature type="region of interest" description="Disordered" evidence="3">
    <location>
        <begin position="330"/>
        <end position="426"/>
    </location>
</feature>
<feature type="compositionally biased region" description="Polar residues" evidence="3">
    <location>
        <begin position="613"/>
        <end position="622"/>
    </location>
</feature>
<feature type="compositionally biased region" description="Polar residues" evidence="3">
    <location>
        <begin position="532"/>
        <end position="543"/>
    </location>
</feature>
<keyword evidence="2" id="KW-0653">Protein transport</keyword>
<feature type="compositionally biased region" description="Low complexity" evidence="3">
    <location>
        <begin position="131"/>
        <end position="140"/>
    </location>
</feature>
<feature type="compositionally biased region" description="Polar residues" evidence="3">
    <location>
        <begin position="979"/>
        <end position="993"/>
    </location>
</feature>
<keyword evidence="2" id="KW-0539">Nucleus</keyword>